<dbReference type="Gene3D" id="3.90.1680.10">
    <property type="entry name" value="SOS response associated peptidase-like"/>
    <property type="match status" value="1"/>
</dbReference>
<dbReference type="PANTHER" id="PTHR13604:SF0">
    <property type="entry name" value="ABASIC SITE PROCESSING PROTEIN HMCES"/>
    <property type="match status" value="1"/>
</dbReference>
<organism evidence="9">
    <name type="scientific">Halomonas sp. RT37</name>
    <dbReference type="NCBI Taxonomy" id="2950872"/>
    <lineage>
        <taxon>Bacteria</taxon>
        <taxon>Pseudomonadati</taxon>
        <taxon>Pseudomonadota</taxon>
        <taxon>Gammaproteobacteria</taxon>
        <taxon>Oceanospirillales</taxon>
        <taxon>Halomonadaceae</taxon>
        <taxon>Halomonas</taxon>
    </lineage>
</organism>
<evidence type="ECO:0000256" key="1">
    <source>
        <dbReference type="ARBA" id="ARBA00008136"/>
    </source>
</evidence>
<evidence type="ECO:0000313" key="9">
    <source>
        <dbReference type="EMBL" id="XBO72403.1"/>
    </source>
</evidence>
<keyword evidence="4 8" id="KW-0378">Hydrolase</keyword>
<dbReference type="GO" id="GO:0106300">
    <property type="term" value="P:protein-DNA covalent cross-linking repair"/>
    <property type="evidence" value="ECO:0007669"/>
    <property type="project" value="InterPro"/>
</dbReference>
<dbReference type="EMBL" id="CP098827">
    <property type="protein sequence ID" value="XBO72403.1"/>
    <property type="molecule type" value="Genomic_DNA"/>
</dbReference>
<dbReference type="GO" id="GO:0003697">
    <property type="term" value="F:single-stranded DNA binding"/>
    <property type="evidence" value="ECO:0007669"/>
    <property type="project" value="InterPro"/>
</dbReference>
<name>A0AAU7KNH4_9GAMM</name>
<evidence type="ECO:0000256" key="3">
    <source>
        <dbReference type="ARBA" id="ARBA00022763"/>
    </source>
</evidence>
<keyword evidence="5" id="KW-0190">Covalent protein-DNA linkage</keyword>
<keyword evidence="3" id="KW-0227">DNA damage</keyword>
<evidence type="ECO:0000256" key="7">
    <source>
        <dbReference type="ARBA" id="ARBA00023239"/>
    </source>
</evidence>
<dbReference type="AlphaFoldDB" id="A0AAU7KNH4"/>
<gene>
    <name evidence="9" type="ORF">NFG58_06770</name>
</gene>
<accession>A0AAU7KNH4</accession>
<evidence type="ECO:0000256" key="4">
    <source>
        <dbReference type="ARBA" id="ARBA00022801"/>
    </source>
</evidence>
<dbReference type="PANTHER" id="PTHR13604">
    <property type="entry name" value="DC12-RELATED"/>
    <property type="match status" value="1"/>
</dbReference>
<dbReference type="GO" id="GO:0006508">
    <property type="term" value="P:proteolysis"/>
    <property type="evidence" value="ECO:0007669"/>
    <property type="project" value="UniProtKB-KW"/>
</dbReference>
<keyword evidence="7" id="KW-0456">Lyase</keyword>
<comment type="similarity">
    <text evidence="1 8">Belongs to the SOS response-associated peptidase family.</text>
</comment>
<dbReference type="RefSeq" id="WP_348827833.1">
    <property type="nucleotide sequence ID" value="NZ_CP098827.1"/>
</dbReference>
<dbReference type="GO" id="GO:0008233">
    <property type="term" value="F:peptidase activity"/>
    <property type="evidence" value="ECO:0007669"/>
    <property type="project" value="UniProtKB-KW"/>
</dbReference>
<evidence type="ECO:0000256" key="6">
    <source>
        <dbReference type="ARBA" id="ARBA00023125"/>
    </source>
</evidence>
<dbReference type="SUPFAM" id="SSF143081">
    <property type="entry name" value="BB1717-like"/>
    <property type="match status" value="1"/>
</dbReference>
<proteinExistence type="inferred from homology"/>
<dbReference type="Pfam" id="PF02586">
    <property type="entry name" value="SRAP"/>
    <property type="match status" value="1"/>
</dbReference>
<dbReference type="InterPro" id="IPR003738">
    <property type="entry name" value="SRAP"/>
</dbReference>
<reference evidence="9" key="1">
    <citation type="submission" date="2022-06" db="EMBL/GenBank/DDBJ databases">
        <title>A novel DMS-producing enzyme.</title>
        <authorList>
            <person name="Zhang Y."/>
        </authorList>
    </citation>
    <scope>NUCLEOTIDE SEQUENCE</scope>
    <source>
        <strain evidence="9">RT37</strain>
    </source>
</reference>
<evidence type="ECO:0000256" key="5">
    <source>
        <dbReference type="ARBA" id="ARBA00023124"/>
    </source>
</evidence>
<keyword evidence="6" id="KW-0238">DNA-binding</keyword>
<dbReference type="InterPro" id="IPR036590">
    <property type="entry name" value="SRAP-like"/>
</dbReference>
<evidence type="ECO:0000256" key="2">
    <source>
        <dbReference type="ARBA" id="ARBA00022670"/>
    </source>
</evidence>
<keyword evidence="2 8" id="KW-0645">Protease</keyword>
<sequence length="224" mass="24919">MCGRFACYTPFAQLAALMRLPVAPRLPEQEPPPRYNVAPGTWITSLAMDGEGVPSFTSMWWGYRPHWAQAGAPEPINATVEKVATSRYFRGAFARHRCLVPADGWYEWLPGETGKQPYFLCREDRAPLWLAAIFSERDDGWPGLAILTEPARGCASEVHARMPLALDDGSLEPWLDPALSDRDVMRQTVRHLPAGAFEAWPVSTRVNRAGEEGRDLMEAVQAPG</sequence>
<dbReference type="EC" id="3.4.-.-" evidence="8"/>
<evidence type="ECO:0000256" key="8">
    <source>
        <dbReference type="RuleBase" id="RU364100"/>
    </source>
</evidence>
<dbReference type="GO" id="GO:0016829">
    <property type="term" value="F:lyase activity"/>
    <property type="evidence" value="ECO:0007669"/>
    <property type="project" value="UniProtKB-KW"/>
</dbReference>
<protein>
    <recommendedName>
        <fullName evidence="8">Abasic site processing protein</fullName>
        <ecNumber evidence="8">3.4.-.-</ecNumber>
    </recommendedName>
</protein>